<evidence type="ECO:0000256" key="1">
    <source>
        <dbReference type="ARBA" id="ARBA00004305"/>
    </source>
</evidence>
<dbReference type="InterPro" id="IPR001412">
    <property type="entry name" value="aa-tRNA-synth_I_CS"/>
</dbReference>
<dbReference type="InterPro" id="IPR009080">
    <property type="entry name" value="tRNAsynth_Ia_anticodon-bd"/>
</dbReference>
<evidence type="ECO:0000256" key="2">
    <source>
        <dbReference type="ARBA" id="ARBA00005594"/>
    </source>
</evidence>
<dbReference type="InterPro" id="IPR002300">
    <property type="entry name" value="aa-tRNA-synth_Ia"/>
</dbReference>
<dbReference type="GO" id="GO:0006397">
    <property type="term" value="P:mRNA processing"/>
    <property type="evidence" value="ECO:0007669"/>
    <property type="project" value="EnsemblFungi"/>
</dbReference>
<dbReference type="FunFam" id="3.40.50.620:FF:000100">
    <property type="entry name" value="probable leucine--tRNA ligase, mitochondrial"/>
    <property type="match status" value="1"/>
</dbReference>
<feature type="domain" description="Leucyl-tRNA synthetase editing" evidence="15">
    <location>
        <begin position="232"/>
        <end position="425"/>
    </location>
</feature>
<dbReference type="PRINTS" id="PR00985">
    <property type="entry name" value="TRNASYNTHLEU"/>
</dbReference>
<keyword evidence="5 11" id="KW-0547">Nucleotide-binding</keyword>
<dbReference type="Gene3D" id="1.10.730.10">
    <property type="entry name" value="Isoleucyl-tRNA Synthetase, Domain 1"/>
    <property type="match status" value="2"/>
</dbReference>
<dbReference type="PANTHER" id="PTHR43740">
    <property type="entry name" value="LEUCYL-TRNA SYNTHETASE"/>
    <property type="match status" value="1"/>
</dbReference>
<dbReference type="FunCoup" id="A0A1D2VEA3">
    <property type="interactions" value="526"/>
</dbReference>
<dbReference type="STRING" id="1344418.A0A1D2VEA3"/>
<evidence type="ECO:0000256" key="5">
    <source>
        <dbReference type="ARBA" id="ARBA00022741"/>
    </source>
</evidence>
<dbReference type="Pfam" id="PF09334">
    <property type="entry name" value="tRNA-synt_1g"/>
    <property type="match status" value="1"/>
</dbReference>
<evidence type="ECO:0000259" key="13">
    <source>
        <dbReference type="Pfam" id="PF08264"/>
    </source>
</evidence>
<evidence type="ECO:0000259" key="15">
    <source>
        <dbReference type="Pfam" id="PF13603"/>
    </source>
</evidence>
<dbReference type="OrthoDB" id="15954at2759"/>
<keyword evidence="6 11" id="KW-0067">ATP-binding</keyword>
<dbReference type="InterPro" id="IPR009008">
    <property type="entry name" value="Val/Leu/Ile-tRNA-synth_edit"/>
</dbReference>
<accession>A0A1D2VEA3</accession>
<dbReference type="GeneID" id="30968299"/>
<dbReference type="InterPro" id="IPR013155">
    <property type="entry name" value="M/V/L/I-tRNA-synth_anticd-bd"/>
</dbReference>
<evidence type="ECO:0000256" key="4">
    <source>
        <dbReference type="ARBA" id="ARBA00022598"/>
    </source>
</evidence>
<evidence type="ECO:0000259" key="12">
    <source>
        <dbReference type="Pfam" id="PF00133"/>
    </source>
</evidence>
<evidence type="ECO:0000313" key="17">
    <source>
        <dbReference type="Proteomes" id="UP000095038"/>
    </source>
</evidence>
<comment type="similarity">
    <text evidence="2 11">Belongs to the class-I aminoacyl-tRNA synthetase family.</text>
</comment>
<dbReference type="AlphaFoldDB" id="A0A1D2VEA3"/>
<dbReference type="NCBIfam" id="TIGR00396">
    <property type="entry name" value="leuS_bact"/>
    <property type="match status" value="1"/>
</dbReference>
<evidence type="ECO:0000256" key="3">
    <source>
        <dbReference type="ARBA" id="ARBA00013164"/>
    </source>
</evidence>
<evidence type="ECO:0000256" key="8">
    <source>
        <dbReference type="ARBA" id="ARBA00023146"/>
    </source>
</evidence>
<name>A0A1D2VEA3_9ASCO</name>
<evidence type="ECO:0000256" key="7">
    <source>
        <dbReference type="ARBA" id="ARBA00022917"/>
    </source>
</evidence>
<keyword evidence="4 11" id="KW-0436">Ligase</keyword>
<evidence type="ECO:0000256" key="9">
    <source>
        <dbReference type="ARBA" id="ARBA00030520"/>
    </source>
</evidence>
<dbReference type="RefSeq" id="XP_020046246.1">
    <property type="nucleotide sequence ID" value="XM_020194663.1"/>
</dbReference>
<dbReference type="Pfam" id="PF08264">
    <property type="entry name" value="Anticodon_1"/>
    <property type="match status" value="1"/>
</dbReference>
<feature type="domain" description="Methionyl/Leucyl tRNA synthetase" evidence="14">
    <location>
        <begin position="49"/>
        <end position="183"/>
    </location>
</feature>
<comment type="subcellular location">
    <subcellularLocation>
        <location evidence="1">Mitochondrion matrix</location>
    </subcellularLocation>
</comment>
<dbReference type="InParanoid" id="A0A1D2VEA3"/>
<dbReference type="Pfam" id="PF00133">
    <property type="entry name" value="tRNA-synt_1"/>
    <property type="match status" value="1"/>
</dbReference>
<gene>
    <name evidence="16" type="ORF">ASCRUDRAFT_81804</name>
</gene>
<evidence type="ECO:0000256" key="11">
    <source>
        <dbReference type="RuleBase" id="RU363035"/>
    </source>
</evidence>
<evidence type="ECO:0000313" key="16">
    <source>
        <dbReference type="EMBL" id="ODV59939.1"/>
    </source>
</evidence>
<dbReference type="GO" id="GO:0005759">
    <property type="term" value="C:mitochondrial matrix"/>
    <property type="evidence" value="ECO:0007669"/>
    <property type="project" value="UniProtKB-SubCell"/>
</dbReference>
<dbReference type="InterPro" id="IPR014729">
    <property type="entry name" value="Rossmann-like_a/b/a_fold"/>
</dbReference>
<dbReference type="GO" id="GO:0032543">
    <property type="term" value="P:mitochondrial translation"/>
    <property type="evidence" value="ECO:0007669"/>
    <property type="project" value="EnsemblFungi"/>
</dbReference>
<dbReference type="FunFam" id="1.10.730.10:FF:000002">
    <property type="entry name" value="Leucine--tRNA ligase"/>
    <property type="match status" value="1"/>
</dbReference>
<organism evidence="16 17">
    <name type="scientific">Ascoidea rubescens DSM 1968</name>
    <dbReference type="NCBI Taxonomy" id="1344418"/>
    <lineage>
        <taxon>Eukaryota</taxon>
        <taxon>Fungi</taxon>
        <taxon>Dikarya</taxon>
        <taxon>Ascomycota</taxon>
        <taxon>Saccharomycotina</taxon>
        <taxon>Saccharomycetes</taxon>
        <taxon>Ascoideaceae</taxon>
        <taxon>Ascoidea</taxon>
    </lineage>
</organism>
<sequence>MCRYTQITDYLKSLDSKWSSIWKTLSPDNSLDPVKGLKEYKNGSFYLLSMFPYPSGLLHLGHLRVYTITDVISRFLKLKGKDVINPMGWDSFGLPAENASKERKILPHQWTSQNIEKMKGQLNCMLTTFDWDREVTTSTKEYYKFTQNLFLLLLKHNLAYKKFSKINWDPVDKTVLANEQVDANGNSWRSGAKVQKRFLNQWYLKITDFSNDLDKDLALLKDWPKKVKLMQKNWIGKSKGIQLAFPLNFSSGENNENISVFTTRPDTLFSVQYIALSMNHSIVTKLSENDANLKSFLESSENLPSDSKVGYKLPNLNASNPLKDKNLYDVPVFVAPYVIDDYGDGAVMGCPAHDQRDFEFWTLNQPGSPTIESILPLSDENNQNRIIPEKIDQPYTLKKGVLSNNCQEFSGLSVEDATKKIIEKIISLNFGKEIINYKIRDWLISRQRFWGCPIPIIYCPDCGTVPVPESDLPVLLPEKDLKIDHFMSGGGNPLAKIDSFTECKCPKCGNSNSKRETDTMDTFIDSSWYFLRYLDNKNENEIFNKDIVLKNMPVDLYVGGVEHAILHLLYSRFITKFLYKIGYIKNQEELNGEPFKKLVTQGMVHGKTFINPKNGKFLKPEELDFENSILRDSERIPLIKDTKEVPTITWEKMSKSKYNGVDPQETILKYGADSTRAHMLFQAPITDTLNWDGNKIVGVQRWLKKVITLSEVIADKYENNINAEDFNKNKEEFSEDEIHFYNNAQDLFSSITESLEVNLSLNTLISDFMKLTNLIFEQIENDKDVNAQLLFDIYKSLLIMISPVTPCSAEESYELLNNKLKNINKPFSTIFMEDWPAVGEKIKKKYMDYKIMINGKFAFKLKEKVDFFEQSKDQEFYLNKVLGNEESKKVPLLENVNINNINNFKNIIVKKGLISIVLNK</sequence>
<feature type="domain" description="Aminoacyl-tRNA synthetase class Ia" evidence="12">
    <location>
        <begin position="438"/>
        <end position="605"/>
    </location>
</feature>
<dbReference type="InterPro" id="IPR025709">
    <property type="entry name" value="Leu_tRNA-synth_edit"/>
</dbReference>
<protein>
    <recommendedName>
        <fullName evidence="3">leucine--tRNA ligase</fullName>
        <ecNumber evidence="3">6.1.1.4</ecNumber>
    </recommendedName>
    <alternativeName>
        <fullName evidence="9">Leucyl-tRNA synthetase</fullName>
    </alternativeName>
</protein>
<dbReference type="SUPFAM" id="SSF47323">
    <property type="entry name" value="Anticodon-binding domain of a subclass of class I aminoacyl-tRNA synthetases"/>
    <property type="match status" value="1"/>
</dbReference>
<dbReference type="Pfam" id="PF13603">
    <property type="entry name" value="tRNA-synt_1_2"/>
    <property type="match status" value="1"/>
</dbReference>
<dbReference type="Gene3D" id="3.40.50.620">
    <property type="entry name" value="HUPs"/>
    <property type="match status" value="2"/>
</dbReference>
<reference evidence="17" key="1">
    <citation type="submission" date="2016-05" db="EMBL/GenBank/DDBJ databases">
        <title>Comparative genomics of biotechnologically important yeasts.</title>
        <authorList>
            <consortium name="DOE Joint Genome Institute"/>
            <person name="Riley R."/>
            <person name="Haridas S."/>
            <person name="Wolfe K.H."/>
            <person name="Lopes M.R."/>
            <person name="Hittinger C.T."/>
            <person name="Goker M."/>
            <person name="Salamov A."/>
            <person name="Wisecaver J."/>
            <person name="Long T.M."/>
            <person name="Aerts A.L."/>
            <person name="Barry K."/>
            <person name="Choi C."/>
            <person name="Clum A."/>
            <person name="Coughlan A.Y."/>
            <person name="Deshpande S."/>
            <person name="Douglass A.P."/>
            <person name="Hanson S.J."/>
            <person name="Klenk H.-P."/>
            <person name="Labutti K."/>
            <person name="Lapidus A."/>
            <person name="Lindquist E."/>
            <person name="Lipzen A."/>
            <person name="Meier-Kolthoff J.P."/>
            <person name="Ohm R.A."/>
            <person name="Otillar R.P."/>
            <person name="Pangilinan J."/>
            <person name="Peng Y."/>
            <person name="Rokas A."/>
            <person name="Rosa C.A."/>
            <person name="Scheuner C."/>
            <person name="Sibirny A.A."/>
            <person name="Slot J.C."/>
            <person name="Stielow J.B."/>
            <person name="Sun H."/>
            <person name="Kurtzman C.P."/>
            <person name="Blackwell M."/>
            <person name="Grigoriev I.V."/>
            <person name="Jeffries T.W."/>
        </authorList>
    </citation>
    <scope>NUCLEOTIDE SEQUENCE [LARGE SCALE GENOMIC DNA]</scope>
    <source>
        <strain evidence="17">DSM 1968</strain>
    </source>
</reference>
<dbReference type="GO" id="GO:0097157">
    <property type="term" value="F:pre-mRNA intronic binding"/>
    <property type="evidence" value="ECO:0007669"/>
    <property type="project" value="EnsemblFungi"/>
</dbReference>
<dbReference type="GO" id="GO:0005524">
    <property type="term" value="F:ATP binding"/>
    <property type="evidence" value="ECO:0007669"/>
    <property type="project" value="UniProtKB-KW"/>
</dbReference>
<feature type="domain" description="Methionyl/Valyl/Leucyl/Isoleucyl-tRNA synthetase anticodon-binding" evidence="13">
    <location>
        <begin position="742"/>
        <end position="856"/>
    </location>
</feature>
<dbReference type="GO" id="GO:0004823">
    <property type="term" value="F:leucine-tRNA ligase activity"/>
    <property type="evidence" value="ECO:0007669"/>
    <property type="project" value="UniProtKB-EC"/>
</dbReference>
<dbReference type="GO" id="GO:0000372">
    <property type="term" value="P:Group I intron splicing"/>
    <property type="evidence" value="ECO:0007669"/>
    <property type="project" value="EnsemblFungi"/>
</dbReference>
<dbReference type="GO" id="GO:0006429">
    <property type="term" value="P:leucyl-tRNA aminoacylation"/>
    <property type="evidence" value="ECO:0007669"/>
    <property type="project" value="EnsemblFungi"/>
</dbReference>
<dbReference type="PANTHER" id="PTHR43740:SF2">
    <property type="entry name" value="LEUCINE--TRNA LIGASE, MITOCHONDRIAL"/>
    <property type="match status" value="1"/>
</dbReference>
<evidence type="ECO:0000256" key="6">
    <source>
        <dbReference type="ARBA" id="ARBA00022840"/>
    </source>
</evidence>
<dbReference type="InterPro" id="IPR002302">
    <property type="entry name" value="Leu-tRNA-ligase"/>
</dbReference>
<evidence type="ECO:0000259" key="14">
    <source>
        <dbReference type="Pfam" id="PF09334"/>
    </source>
</evidence>
<dbReference type="InterPro" id="IPR015413">
    <property type="entry name" value="Methionyl/Leucyl_tRNA_Synth"/>
</dbReference>
<keyword evidence="8 11" id="KW-0030">Aminoacyl-tRNA synthetase</keyword>
<dbReference type="EC" id="6.1.1.4" evidence="3"/>
<keyword evidence="7 11" id="KW-0648">Protein biosynthesis</keyword>
<dbReference type="Proteomes" id="UP000095038">
    <property type="component" value="Unassembled WGS sequence"/>
</dbReference>
<dbReference type="SUPFAM" id="SSF52374">
    <property type="entry name" value="Nucleotidylyl transferase"/>
    <property type="match status" value="1"/>
</dbReference>
<dbReference type="SUPFAM" id="SSF50677">
    <property type="entry name" value="ValRS/IleRS/LeuRS editing domain"/>
    <property type="match status" value="1"/>
</dbReference>
<dbReference type="GO" id="GO:0002161">
    <property type="term" value="F:aminoacyl-tRNA deacylase activity"/>
    <property type="evidence" value="ECO:0007669"/>
    <property type="project" value="InterPro"/>
</dbReference>
<dbReference type="CDD" id="cd00812">
    <property type="entry name" value="LeuRS_core"/>
    <property type="match status" value="1"/>
</dbReference>
<dbReference type="FunFam" id="3.40.50.620:FF:000003">
    <property type="entry name" value="Leucine--tRNA ligase"/>
    <property type="match status" value="1"/>
</dbReference>
<keyword evidence="17" id="KW-1185">Reference proteome</keyword>
<dbReference type="PROSITE" id="PS00178">
    <property type="entry name" value="AA_TRNA_LIGASE_I"/>
    <property type="match status" value="1"/>
</dbReference>
<proteinExistence type="inferred from homology"/>
<comment type="catalytic activity">
    <reaction evidence="10">
        <text>tRNA(Leu) + L-leucine + ATP = L-leucyl-tRNA(Leu) + AMP + diphosphate</text>
        <dbReference type="Rhea" id="RHEA:11688"/>
        <dbReference type="Rhea" id="RHEA-COMP:9613"/>
        <dbReference type="Rhea" id="RHEA-COMP:9622"/>
        <dbReference type="ChEBI" id="CHEBI:30616"/>
        <dbReference type="ChEBI" id="CHEBI:33019"/>
        <dbReference type="ChEBI" id="CHEBI:57427"/>
        <dbReference type="ChEBI" id="CHEBI:78442"/>
        <dbReference type="ChEBI" id="CHEBI:78494"/>
        <dbReference type="ChEBI" id="CHEBI:456215"/>
        <dbReference type="EC" id="6.1.1.4"/>
    </reaction>
</comment>
<evidence type="ECO:0000256" key="10">
    <source>
        <dbReference type="ARBA" id="ARBA00047469"/>
    </source>
</evidence>
<dbReference type="EMBL" id="KV454484">
    <property type="protein sequence ID" value="ODV59939.1"/>
    <property type="molecule type" value="Genomic_DNA"/>
</dbReference>